<evidence type="ECO:0000256" key="1">
    <source>
        <dbReference type="SAM" id="MobiDB-lite"/>
    </source>
</evidence>
<feature type="compositionally biased region" description="Polar residues" evidence="1">
    <location>
        <begin position="294"/>
        <end position="311"/>
    </location>
</feature>
<organism evidence="2">
    <name type="scientific">Tanacetum cinerariifolium</name>
    <name type="common">Dalmatian daisy</name>
    <name type="synonym">Chrysanthemum cinerariifolium</name>
    <dbReference type="NCBI Taxonomy" id="118510"/>
    <lineage>
        <taxon>Eukaryota</taxon>
        <taxon>Viridiplantae</taxon>
        <taxon>Streptophyta</taxon>
        <taxon>Embryophyta</taxon>
        <taxon>Tracheophyta</taxon>
        <taxon>Spermatophyta</taxon>
        <taxon>Magnoliopsida</taxon>
        <taxon>eudicotyledons</taxon>
        <taxon>Gunneridae</taxon>
        <taxon>Pentapetalae</taxon>
        <taxon>asterids</taxon>
        <taxon>campanulids</taxon>
        <taxon>Asterales</taxon>
        <taxon>Asteraceae</taxon>
        <taxon>Asteroideae</taxon>
        <taxon>Anthemideae</taxon>
        <taxon>Anthemidinae</taxon>
        <taxon>Tanacetum</taxon>
    </lineage>
</organism>
<feature type="region of interest" description="Disordered" evidence="1">
    <location>
        <begin position="294"/>
        <end position="315"/>
    </location>
</feature>
<protein>
    <submittedName>
        <fullName evidence="2">Zinc knuckle CX2CX4HX4C</fullName>
    </submittedName>
</protein>
<accession>A0A6L2KC78</accession>
<proteinExistence type="predicted"/>
<dbReference type="AlphaFoldDB" id="A0A6L2KC78"/>
<evidence type="ECO:0000313" key="2">
    <source>
        <dbReference type="EMBL" id="GEU46956.1"/>
    </source>
</evidence>
<name>A0A6L2KC78_TANCI</name>
<dbReference type="EMBL" id="BKCJ010002201">
    <property type="protein sequence ID" value="GEU46956.1"/>
    <property type="molecule type" value="Genomic_DNA"/>
</dbReference>
<gene>
    <name evidence="2" type="ORF">Tci_018934</name>
</gene>
<feature type="region of interest" description="Disordered" evidence="1">
    <location>
        <begin position="184"/>
        <end position="208"/>
    </location>
</feature>
<reference evidence="2" key="1">
    <citation type="journal article" date="2019" name="Sci. Rep.">
        <title>Draft genome of Tanacetum cinerariifolium, the natural source of mosquito coil.</title>
        <authorList>
            <person name="Yamashiro T."/>
            <person name="Shiraishi A."/>
            <person name="Satake H."/>
            <person name="Nakayama K."/>
        </authorList>
    </citation>
    <scope>NUCLEOTIDE SEQUENCE</scope>
</reference>
<sequence>MASSCEAMKVSQAAEVIAALNGMPAVTSSTVNVGTPNEIGHESLMKDIPASSANKLSPTSLTKANLRKLDTNVPNGADYDVWLPLASVHEAISNFNGPGYTKETIHVEYEWKPPRCVFCHLVNDCLKALKRAINRVDIGNGGSYGVDDDGFIEVKRNKSRGNNGGTKNFKSVLVKHKTVYHPKVNQSTGEVSPKTAPSADDHDSEDEVEPIDNEMLVILPSSRRGVGYGQEILDNIQSICNNLDIKVRDFDACPNAMEMWKAIERLKQGESINIQNLETNMYWEFRKFTSQEGESLNQSPYGNSGPQSSTGGCRRGGGEKMRVLILELILTLHVNSGP</sequence>
<comment type="caution">
    <text evidence="2">The sequence shown here is derived from an EMBL/GenBank/DDBJ whole genome shotgun (WGS) entry which is preliminary data.</text>
</comment>